<keyword evidence="1" id="KW-1133">Transmembrane helix</keyword>
<keyword evidence="1" id="KW-0472">Membrane</keyword>
<evidence type="ECO:0000313" key="2">
    <source>
        <dbReference type="EMBL" id="MSA88366.1"/>
    </source>
</evidence>
<evidence type="ECO:0000313" key="4">
    <source>
        <dbReference type="Proteomes" id="UP000433575"/>
    </source>
</evidence>
<evidence type="ECO:0000313" key="3">
    <source>
        <dbReference type="EMBL" id="MSC32705.1"/>
    </source>
</evidence>
<keyword evidence="5" id="KW-1185">Reference proteome</keyword>
<reference evidence="4 5" key="1">
    <citation type="journal article" date="2019" name="Nat. Med.">
        <title>A library of human gut bacterial isolates paired with longitudinal multiomics data enables mechanistic microbiome research.</title>
        <authorList>
            <person name="Poyet M."/>
            <person name="Groussin M."/>
            <person name="Gibbons S.M."/>
            <person name="Avila-Pacheco J."/>
            <person name="Jiang X."/>
            <person name="Kearney S.M."/>
            <person name="Perrotta A.R."/>
            <person name="Berdy B."/>
            <person name="Zhao S."/>
            <person name="Lieberman T.D."/>
            <person name="Swanson P.K."/>
            <person name="Smith M."/>
            <person name="Roesemann S."/>
            <person name="Alexander J.E."/>
            <person name="Rich S.A."/>
            <person name="Livny J."/>
            <person name="Vlamakis H."/>
            <person name="Clish C."/>
            <person name="Bullock K."/>
            <person name="Deik A."/>
            <person name="Scott J."/>
            <person name="Pierce K.A."/>
            <person name="Xavier R.J."/>
            <person name="Alm E.J."/>
        </authorList>
    </citation>
    <scope>NUCLEOTIDE SEQUENCE [LARGE SCALE GENOMIC DNA]</scope>
    <source>
        <strain evidence="2 4">BIOML-A4</strain>
        <strain evidence="3 5">BIOML-A5</strain>
    </source>
</reference>
<keyword evidence="1" id="KW-0812">Transmembrane</keyword>
<dbReference type="OrthoDB" id="1644996at2"/>
<proteinExistence type="predicted"/>
<evidence type="ECO:0000256" key="1">
    <source>
        <dbReference type="SAM" id="Phobius"/>
    </source>
</evidence>
<sequence>MALKLIHHAVYFISCMAIYIALFWVECQIVPVVLQLCLPSGWLGVQWAVLGLFLLFPNPQLTWILGNSISRRLTPGA</sequence>
<accession>A0A6N7S4X7</accession>
<dbReference type="Proteomes" id="UP000433575">
    <property type="component" value="Unassembled WGS sequence"/>
</dbReference>
<feature type="transmembrane region" description="Helical" evidence="1">
    <location>
        <begin position="32"/>
        <end position="56"/>
    </location>
</feature>
<protein>
    <submittedName>
        <fullName evidence="2">Uncharacterized protein</fullName>
    </submittedName>
</protein>
<feature type="transmembrane region" description="Helical" evidence="1">
    <location>
        <begin position="6"/>
        <end position="25"/>
    </location>
</feature>
<dbReference type="EMBL" id="WKPJ01000003">
    <property type="protein sequence ID" value="MSA88366.1"/>
    <property type="molecule type" value="Genomic_DNA"/>
</dbReference>
<dbReference type="AlphaFoldDB" id="A0A6N7S4X7"/>
<comment type="caution">
    <text evidence="2">The sequence shown here is derived from an EMBL/GenBank/DDBJ whole genome shotgun (WGS) entry which is preliminary data.</text>
</comment>
<gene>
    <name evidence="3" type="ORF">GKD88_06190</name>
    <name evidence="2" type="ORF">GKE08_03405</name>
</gene>
<dbReference type="RefSeq" id="WP_154237951.1">
    <property type="nucleotide sequence ID" value="NZ_CALJPI010000161.1"/>
</dbReference>
<dbReference type="EMBL" id="WKPI01000007">
    <property type="protein sequence ID" value="MSC32705.1"/>
    <property type="molecule type" value="Genomic_DNA"/>
</dbReference>
<name>A0A6N7S4X7_9FIRM</name>
<evidence type="ECO:0000313" key="5">
    <source>
        <dbReference type="Proteomes" id="UP000480929"/>
    </source>
</evidence>
<organism evidence="2 4">
    <name type="scientific">Holdemania massiliensis</name>
    <dbReference type="NCBI Taxonomy" id="1468449"/>
    <lineage>
        <taxon>Bacteria</taxon>
        <taxon>Bacillati</taxon>
        <taxon>Bacillota</taxon>
        <taxon>Erysipelotrichia</taxon>
        <taxon>Erysipelotrichales</taxon>
        <taxon>Erysipelotrichaceae</taxon>
        <taxon>Holdemania</taxon>
    </lineage>
</organism>
<dbReference type="Proteomes" id="UP000480929">
    <property type="component" value="Unassembled WGS sequence"/>
</dbReference>